<dbReference type="SMART" id="SM00382">
    <property type="entry name" value="AAA"/>
    <property type="match status" value="1"/>
</dbReference>
<comment type="caution">
    <text evidence="5">The sequence shown here is derived from an EMBL/GenBank/DDBJ whole genome shotgun (WGS) entry which is preliminary data.</text>
</comment>
<dbReference type="GO" id="GO:0016887">
    <property type="term" value="F:ATP hydrolysis activity"/>
    <property type="evidence" value="ECO:0007669"/>
    <property type="project" value="InterPro"/>
</dbReference>
<evidence type="ECO:0000256" key="2">
    <source>
        <dbReference type="ARBA" id="ARBA00022741"/>
    </source>
</evidence>
<dbReference type="InterPro" id="IPR003439">
    <property type="entry name" value="ABC_transporter-like_ATP-bd"/>
</dbReference>
<dbReference type="InterPro" id="IPR017871">
    <property type="entry name" value="ABC_transporter-like_CS"/>
</dbReference>
<feature type="non-terminal residue" evidence="5">
    <location>
        <position position="252"/>
    </location>
</feature>
<dbReference type="PROSITE" id="PS00211">
    <property type="entry name" value="ABC_TRANSPORTER_1"/>
    <property type="match status" value="1"/>
</dbReference>
<evidence type="ECO:0000256" key="3">
    <source>
        <dbReference type="ARBA" id="ARBA00022840"/>
    </source>
</evidence>
<dbReference type="SUPFAM" id="SSF52540">
    <property type="entry name" value="P-loop containing nucleoside triphosphate hydrolases"/>
    <property type="match status" value="1"/>
</dbReference>
<dbReference type="Gene3D" id="3.40.50.300">
    <property type="entry name" value="P-loop containing nucleotide triphosphate hydrolases"/>
    <property type="match status" value="1"/>
</dbReference>
<dbReference type="GO" id="GO:0035435">
    <property type="term" value="P:phosphate ion transmembrane transport"/>
    <property type="evidence" value="ECO:0007669"/>
    <property type="project" value="InterPro"/>
</dbReference>
<accession>A0AA35SI73</accession>
<evidence type="ECO:0000313" key="6">
    <source>
        <dbReference type="Proteomes" id="UP001174909"/>
    </source>
</evidence>
<dbReference type="EMBL" id="CASHTH010002487">
    <property type="protein sequence ID" value="CAI8030575.1"/>
    <property type="molecule type" value="Genomic_DNA"/>
</dbReference>
<dbReference type="PANTHER" id="PTHR43423">
    <property type="entry name" value="ABC TRANSPORTER I FAMILY MEMBER 17"/>
    <property type="match status" value="1"/>
</dbReference>
<dbReference type="InterPro" id="IPR005670">
    <property type="entry name" value="PstB-like"/>
</dbReference>
<keyword evidence="2" id="KW-0547">Nucleotide-binding</keyword>
<evidence type="ECO:0000259" key="4">
    <source>
        <dbReference type="PROSITE" id="PS50893"/>
    </source>
</evidence>
<keyword evidence="6" id="KW-1185">Reference proteome</keyword>
<dbReference type="InterPro" id="IPR003593">
    <property type="entry name" value="AAA+_ATPase"/>
</dbReference>
<protein>
    <submittedName>
        <fullName evidence="5">Phosphate import ATP-binding protein PstB 3</fullName>
    </submittedName>
</protein>
<dbReference type="InterPro" id="IPR027417">
    <property type="entry name" value="P-loop_NTPase"/>
</dbReference>
<dbReference type="GO" id="GO:0005524">
    <property type="term" value="F:ATP binding"/>
    <property type="evidence" value="ECO:0007669"/>
    <property type="project" value="UniProtKB-KW"/>
</dbReference>
<dbReference type="GO" id="GO:0005315">
    <property type="term" value="F:phosphate transmembrane transporter activity"/>
    <property type="evidence" value="ECO:0007669"/>
    <property type="project" value="InterPro"/>
</dbReference>
<proteinExistence type="predicted"/>
<dbReference type="PANTHER" id="PTHR43423:SF1">
    <property type="entry name" value="ABC TRANSPORTER I FAMILY MEMBER 17"/>
    <property type="match status" value="1"/>
</dbReference>
<dbReference type="Proteomes" id="UP001174909">
    <property type="component" value="Unassembled WGS sequence"/>
</dbReference>
<organism evidence="5 6">
    <name type="scientific">Geodia barretti</name>
    <name type="common">Barrett's horny sponge</name>
    <dbReference type="NCBI Taxonomy" id="519541"/>
    <lineage>
        <taxon>Eukaryota</taxon>
        <taxon>Metazoa</taxon>
        <taxon>Porifera</taxon>
        <taxon>Demospongiae</taxon>
        <taxon>Heteroscleromorpha</taxon>
        <taxon>Tetractinellida</taxon>
        <taxon>Astrophorina</taxon>
        <taxon>Geodiidae</taxon>
        <taxon>Geodia</taxon>
    </lineage>
</organism>
<feature type="domain" description="ABC transporter" evidence="4">
    <location>
        <begin position="7"/>
        <end position="247"/>
    </location>
</feature>
<reference evidence="5" key="1">
    <citation type="submission" date="2023-03" db="EMBL/GenBank/DDBJ databases">
        <authorList>
            <person name="Steffen K."/>
            <person name="Cardenas P."/>
        </authorList>
    </citation>
    <scope>NUCLEOTIDE SEQUENCE</scope>
</reference>
<dbReference type="GO" id="GO:0016020">
    <property type="term" value="C:membrane"/>
    <property type="evidence" value="ECO:0007669"/>
    <property type="project" value="InterPro"/>
</dbReference>
<name>A0AA35SI73_GEOBA</name>
<evidence type="ECO:0000313" key="5">
    <source>
        <dbReference type="EMBL" id="CAI8030575.1"/>
    </source>
</evidence>
<sequence length="252" mass="28098">SNSTKKIEIADLTVQYDGAEALKGISFDVYENEILGIIGPAQSGKTTLLRTINRTIEFEPSARVSGSVKIDGTDVKSIKNVNQLRRRIGMVFPLPVGLPLSIYDNVAFAPRTAGMHKRSELNELVERCLQQAALWDEVKDRLNSLGTKLSGGQQQKLCIARLLPLKPRVILMDEPCSALDAKGTRAVEELMLELAGHYTILIVTHNMAQARRISDECIFMLLGEIVEHSRTEDLFLMPQNEKTEDYIEGRYG</sequence>
<keyword evidence="1" id="KW-0813">Transport</keyword>
<dbReference type="Pfam" id="PF00005">
    <property type="entry name" value="ABC_tran"/>
    <property type="match status" value="1"/>
</dbReference>
<keyword evidence="3 5" id="KW-0067">ATP-binding</keyword>
<dbReference type="PROSITE" id="PS50893">
    <property type="entry name" value="ABC_TRANSPORTER_2"/>
    <property type="match status" value="1"/>
</dbReference>
<evidence type="ECO:0000256" key="1">
    <source>
        <dbReference type="ARBA" id="ARBA00022448"/>
    </source>
</evidence>
<dbReference type="AlphaFoldDB" id="A0AA35SI73"/>
<dbReference type="CDD" id="cd03260">
    <property type="entry name" value="ABC_PstB_phosphate_transporter"/>
    <property type="match status" value="1"/>
</dbReference>
<gene>
    <name evidence="5" type="ORF">GBAR_LOCUS17317</name>
</gene>